<dbReference type="GeneID" id="23443242"/>
<protein>
    <submittedName>
        <fullName evidence="2">Membrane protein</fullName>
    </submittedName>
</protein>
<keyword evidence="1" id="KW-1133">Transmembrane helix</keyword>
<feature type="transmembrane region" description="Helical" evidence="1">
    <location>
        <begin position="330"/>
        <end position="347"/>
    </location>
</feature>
<dbReference type="EMBL" id="CP009354">
    <property type="protein sequence ID" value="AIW12764.1"/>
    <property type="molecule type" value="Genomic_DNA"/>
</dbReference>
<dbReference type="KEGG" id="vtu:IX91_00775"/>
<evidence type="ECO:0000313" key="2">
    <source>
        <dbReference type="EMBL" id="AIW12764.1"/>
    </source>
</evidence>
<feature type="transmembrane region" description="Helical" evidence="1">
    <location>
        <begin position="359"/>
        <end position="377"/>
    </location>
</feature>
<feature type="transmembrane region" description="Helical" evidence="1">
    <location>
        <begin position="90"/>
        <end position="108"/>
    </location>
</feature>
<feature type="transmembrane region" description="Helical" evidence="1">
    <location>
        <begin position="120"/>
        <end position="138"/>
    </location>
</feature>
<dbReference type="AlphaFoldDB" id="A0A0A0SEV1"/>
<feature type="transmembrane region" description="Helical" evidence="1">
    <location>
        <begin position="212"/>
        <end position="231"/>
    </location>
</feature>
<accession>A0A0A0SEV1</accession>
<feature type="transmembrane region" description="Helical" evidence="1">
    <location>
        <begin position="18"/>
        <end position="40"/>
    </location>
</feature>
<dbReference type="HOGENOM" id="CLU_446676_0_0_6"/>
<feature type="transmembrane region" description="Helical" evidence="1">
    <location>
        <begin position="296"/>
        <end position="318"/>
    </location>
</feature>
<feature type="transmembrane region" description="Helical" evidence="1">
    <location>
        <begin position="409"/>
        <end position="431"/>
    </location>
</feature>
<reference evidence="2 3" key="1">
    <citation type="submission" date="2014-08" db="EMBL/GenBank/DDBJ databases">
        <title>First Complete Genome Sequence of the Shellfish Pathogen Vibrio tubiashii.</title>
        <authorList>
            <person name="Richards G.P."/>
            <person name="Needleman D.S."/>
            <person name="Watson M.A."/>
            <person name="Bono J.L."/>
        </authorList>
    </citation>
    <scope>NUCLEOTIDE SEQUENCE [LARGE SCALE GENOMIC DNA]</scope>
    <source>
        <strain evidence="2 3">ATCC 19109</strain>
    </source>
</reference>
<evidence type="ECO:0000313" key="3">
    <source>
        <dbReference type="Proteomes" id="UP000030071"/>
    </source>
</evidence>
<name>A0A0A0SEV1_9VIBR</name>
<dbReference type="Proteomes" id="UP000030071">
    <property type="component" value="Chromosome 1"/>
</dbReference>
<feature type="transmembrane region" description="Helical" evidence="1">
    <location>
        <begin position="383"/>
        <end position="402"/>
    </location>
</feature>
<sequence length="606" mass="66817">MINEKKDYIAVKLITQHILVALCAIGSVLLVCWLVRFGAYGIDFTDESFYLLWIDAPNRYSWPASQFGFIYHPVYNWLGGDVAALRRFNIISIFALAWILCAILLTSLEPRLKENRIYSLTISAGLACSALILFDAWLSTPNYNSLNLKALLVVSIGLVLANNTMRCSSVFGWFLVSVGGWLAFMAKPTTALALAFGVLIYLVAARRFSIKFLLFSLICAISLLIMSALLFDGSISGFIERLQLATEFSLLQEGGYSTFEMLRIDSFNLNVKLQAIIVTLSLILFFTLYSLWGGKLLFGSFISLLFFVITGLLTLGFIHQSAEFGGSQGLLMLAVTGAMLVFVAVTGGSRLKMISRQQWAIAAFFLISPHIYAFGTNGNYWELGSWAAIFWVLAGLVILIPIIRERNLWVVLIAISLCVQSVTAALLHSGIESPYRQPQPLRLNSSSLELGPLKSEFVLSNGYANYMSSVMSVFDKAGFESNMPIIDLTGQSPGIVFAVGGESIGQAWLIGGYSGSVNFTEAAFSITTCEKISKAWILHEPQGPRSISANVMQSFGSEFAEDYKKVGSWKVADGAGGYQTRPLQELYKPIDPKEIMKNCQMLRQVE</sequence>
<keyword evidence="1" id="KW-0472">Membrane</keyword>
<gene>
    <name evidence="2" type="ORF">IX91_00775</name>
</gene>
<feature type="transmembrane region" description="Helical" evidence="1">
    <location>
        <begin position="271"/>
        <end position="289"/>
    </location>
</feature>
<evidence type="ECO:0000256" key="1">
    <source>
        <dbReference type="SAM" id="Phobius"/>
    </source>
</evidence>
<dbReference type="RefSeq" id="WP_004749495.1">
    <property type="nucleotide sequence ID" value="NZ_CP009354.1"/>
</dbReference>
<keyword evidence="1" id="KW-0812">Transmembrane</keyword>
<feature type="transmembrane region" description="Helical" evidence="1">
    <location>
        <begin position="181"/>
        <end position="205"/>
    </location>
</feature>
<dbReference type="eggNOG" id="ENOG5032VWJ">
    <property type="taxonomic scope" value="Bacteria"/>
</dbReference>
<organism evidence="2 3">
    <name type="scientific">Vibrio tubiashii ATCC 19109</name>
    <dbReference type="NCBI Taxonomy" id="1051646"/>
    <lineage>
        <taxon>Bacteria</taxon>
        <taxon>Pseudomonadati</taxon>
        <taxon>Pseudomonadota</taxon>
        <taxon>Gammaproteobacteria</taxon>
        <taxon>Vibrionales</taxon>
        <taxon>Vibrionaceae</taxon>
        <taxon>Vibrio</taxon>
        <taxon>Vibrio oreintalis group</taxon>
    </lineage>
</organism>
<proteinExistence type="predicted"/>
<dbReference type="PATRIC" id="fig|1051646.9.peg.148"/>